<comment type="caution">
    <text evidence="1">The sequence shown here is derived from an EMBL/GenBank/DDBJ whole genome shotgun (WGS) entry which is preliminary data.</text>
</comment>
<keyword evidence="2" id="KW-1185">Reference proteome</keyword>
<dbReference type="EMBL" id="VRTY01000149">
    <property type="protein sequence ID" value="TXK23326.1"/>
    <property type="molecule type" value="Genomic_DNA"/>
</dbReference>
<accession>A0A5C8IQL4</accession>
<name>A0A5C8IQL4_9BACT</name>
<evidence type="ECO:0000313" key="1">
    <source>
        <dbReference type="EMBL" id="TXK23326.1"/>
    </source>
</evidence>
<evidence type="ECO:0000313" key="2">
    <source>
        <dbReference type="Proteomes" id="UP000321926"/>
    </source>
</evidence>
<reference evidence="1 2" key="1">
    <citation type="submission" date="2019-08" db="EMBL/GenBank/DDBJ databases">
        <authorList>
            <person name="Shi S."/>
        </authorList>
    </citation>
    <scope>NUCLEOTIDE SEQUENCE [LARGE SCALE GENOMIC DNA]</scope>
    <source>
        <strain evidence="1 2">GY10130</strain>
    </source>
</reference>
<proteinExistence type="predicted"/>
<dbReference type="Proteomes" id="UP000321926">
    <property type="component" value="Unassembled WGS sequence"/>
</dbReference>
<sequence>MKQTKIDTRITRLGEDIPVTGVSIGGILDGTTLSKDESVVSILKKIFTKESTPSYTAPARTFSSSITGNVEAGTLIRPALSATFTKNDAGDLTRYLLRRGNTTLLDQATISSFTDSYSIGDETVEYQATFYYADGPVKNTNLGNPYPTGQIKAGSISSNTVSIVGRRNLFYDTSKTGLNTSANIRSFVNKSLNPGAGTTFTINIPAGATSVQFSYPASIRDVNSVKYVEGLNAEVKDIFTKTVVSVEGANGFTPINYKVYNYVPTAPFGSAAKYSITI</sequence>
<organism evidence="1 2">
    <name type="scientific">Pontibacter qinzhouensis</name>
    <dbReference type="NCBI Taxonomy" id="2603253"/>
    <lineage>
        <taxon>Bacteria</taxon>
        <taxon>Pseudomonadati</taxon>
        <taxon>Bacteroidota</taxon>
        <taxon>Cytophagia</taxon>
        <taxon>Cytophagales</taxon>
        <taxon>Hymenobacteraceae</taxon>
        <taxon>Pontibacter</taxon>
    </lineage>
</organism>
<protein>
    <submittedName>
        <fullName evidence="1">Uncharacterized protein</fullName>
    </submittedName>
</protein>
<dbReference type="AlphaFoldDB" id="A0A5C8IQL4"/>
<gene>
    <name evidence="1" type="ORF">FVR03_22775</name>
</gene>
<dbReference type="OrthoDB" id="984790at2"/>
<dbReference type="RefSeq" id="WP_147924085.1">
    <property type="nucleotide sequence ID" value="NZ_VRTY01000149.1"/>
</dbReference>